<dbReference type="AlphaFoldDB" id="A0A6L3ZD58"/>
<reference evidence="1 2" key="1">
    <citation type="submission" date="2019-10" db="EMBL/GenBank/DDBJ databases">
        <title>Genome sequence of Phaeocystidibacter marisrubri JCM30614 (type strain).</title>
        <authorList>
            <person name="Bowman J.P."/>
        </authorList>
    </citation>
    <scope>NUCLEOTIDE SEQUENCE [LARGE SCALE GENOMIC DNA]</scope>
    <source>
        <strain evidence="1 2">JCM 30614</strain>
    </source>
</reference>
<dbReference type="Proteomes" id="UP000484164">
    <property type="component" value="Unassembled WGS sequence"/>
</dbReference>
<protein>
    <submittedName>
        <fullName evidence="1">Uncharacterized protein</fullName>
    </submittedName>
</protein>
<gene>
    <name evidence="1" type="ORF">F8C82_07740</name>
</gene>
<keyword evidence="2" id="KW-1185">Reference proteome</keyword>
<evidence type="ECO:0000313" key="1">
    <source>
        <dbReference type="EMBL" id="KAB2815586.1"/>
    </source>
</evidence>
<dbReference type="EMBL" id="WBVQ01000002">
    <property type="protein sequence ID" value="KAB2815586.1"/>
    <property type="molecule type" value="Genomic_DNA"/>
</dbReference>
<organism evidence="1 2">
    <name type="scientific">Phaeocystidibacter marisrubri</name>
    <dbReference type="NCBI Taxonomy" id="1577780"/>
    <lineage>
        <taxon>Bacteria</taxon>
        <taxon>Pseudomonadati</taxon>
        <taxon>Bacteroidota</taxon>
        <taxon>Flavobacteriia</taxon>
        <taxon>Flavobacteriales</taxon>
        <taxon>Phaeocystidibacteraceae</taxon>
        <taxon>Phaeocystidibacter</taxon>
    </lineage>
</organism>
<comment type="caution">
    <text evidence="1">The sequence shown here is derived from an EMBL/GenBank/DDBJ whole genome shotgun (WGS) entry which is preliminary data.</text>
</comment>
<sequence>MRGAFGKHPASTITQKVDILLENQLTYTDPRLVGKEEDDLHLTLNGIEIFSSLPGAIQLNSSQGQITFSDAQTGRLKGFIL</sequence>
<accession>A0A6L3ZD58</accession>
<evidence type="ECO:0000313" key="2">
    <source>
        <dbReference type="Proteomes" id="UP000484164"/>
    </source>
</evidence>
<name>A0A6L3ZD58_9FLAO</name>
<proteinExistence type="predicted"/>
<dbReference type="RefSeq" id="WP_151693016.1">
    <property type="nucleotide sequence ID" value="NZ_BMGX01000001.1"/>
</dbReference>